<dbReference type="OrthoDB" id="414698at2759"/>
<evidence type="ECO:0000256" key="8">
    <source>
        <dbReference type="SAM" id="MobiDB-lite"/>
    </source>
</evidence>
<evidence type="ECO:0000256" key="1">
    <source>
        <dbReference type="ARBA" id="ARBA00004903"/>
    </source>
</evidence>
<dbReference type="AlphaFoldDB" id="A0A9P4JMG3"/>
<evidence type="ECO:0000256" key="7">
    <source>
        <dbReference type="RuleBase" id="RU004474"/>
    </source>
</evidence>
<reference evidence="10" key="1">
    <citation type="journal article" date="2020" name="Stud. Mycol.">
        <title>101 Dothideomycetes genomes: a test case for predicting lifestyles and emergence of pathogens.</title>
        <authorList>
            <person name="Haridas S."/>
            <person name="Albert R."/>
            <person name="Binder M."/>
            <person name="Bloem J."/>
            <person name="Labutti K."/>
            <person name="Salamov A."/>
            <person name="Andreopoulos B."/>
            <person name="Baker S."/>
            <person name="Barry K."/>
            <person name="Bills G."/>
            <person name="Bluhm B."/>
            <person name="Cannon C."/>
            <person name="Castanera R."/>
            <person name="Culley D."/>
            <person name="Daum C."/>
            <person name="Ezra D."/>
            <person name="Gonzalez J."/>
            <person name="Henrissat B."/>
            <person name="Kuo A."/>
            <person name="Liang C."/>
            <person name="Lipzen A."/>
            <person name="Lutzoni F."/>
            <person name="Magnuson J."/>
            <person name="Mondo S."/>
            <person name="Nolan M."/>
            <person name="Ohm R."/>
            <person name="Pangilinan J."/>
            <person name="Park H.-J."/>
            <person name="Ramirez L."/>
            <person name="Alfaro M."/>
            <person name="Sun H."/>
            <person name="Tritt A."/>
            <person name="Yoshinaga Y."/>
            <person name="Zwiers L.-H."/>
            <person name="Turgeon B."/>
            <person name="Goodwin S."/>
            <person name="Spatafora J."/>
            <person name="Crous P."/>
            <person name="Grigoriev I."/>
        </authorList>
    </citation>
    <scope>NUCLEOTIDE SEQUENCE</scope>
    <source>
        <strain evidence="10">ATCC 74209</strain>
    </source>
</reference>
<keyword evidence="6" id="KW-0560">Oxidoreductase</keyword>
<feature type="non-terminal residue" evidence="10">
    <location>
        <position position="234"/>
    </location>
</feature>
<evidence type="ECO:0000313" key="10">
    <source>
        <dbReference type="EMBL" id="KAF2201790.1"/>
    </source>
</evidence>
<dbReference type="InterPro" id="IPR012259">
    <property type="entry name" value="DHFR"/>
</dbReference>
<dbReference type="CDD" id="cd00209">
    <property type="entry name" value="DHFR"/>
    <property type="match status" value="1"/>
</dbReference>
<dbReference type="InterPro" id="IPR001796">
    <property type="entry name" value="DHFR_dom"/>
</dbReference>
<dbReference type="EMBL" id="ML993961">
    <property type="protein sequence ID" value="KAF2201790.1"/>
    <property type="molecule type" value="Genomic_DNA"/>
</dbReference>
<dbReference type="GO" id="GO:0050661">
    <property type="term" value="F:NADP binding"/>
    <property type="evidence" value="ECO:0007669"/>
    <property type="project" value="InterPro"/>
</dbReference>
<keyword evidence="4" id="KW-0554">One-carbon metabolism</keyword>
<dbReference type="Gene3D" id="3.40.430.10">
    <property type="entry name" value="Dihydrofolate Reductase, subunit A"/>
    <property type="match status" value="1"/>
</dbReference>
<comment type="similarity">
    <text evidence="7">Belongs to the dihydrofolate reductase family.</text>
</comment>
<accession>A0A9P4JMG3</accession>
<comment type="pathway">
    <text evidence="1">Cofactor biosynthesis; tetrahydrofolate biosynthesis; 5,6,7,8-tetrahydrofolate from 7,8-dihydrofolate: step 1/1.</text>
</comment>
<dbReference type="GO" id="GO:0046654">
    <property type="term" value="P:tetrahydrofolate biosynthetic process"/>
    <property type="evidence" value="ECO:0007669"/>
    <property type="project" value="InterPro"/>
</dbReference>
<evidence type="ECO:0000256" key="3">
    <source>
        <dbReference type="ARBA" id="ARBA00018886"/>
    </source>
</evidence>
<proteinExistence type="inferred from homology"/>
<gene>
    <name evidence="10" type="ORF">GQ43DRAFT_352248</name>
</gene>
<name>A0A9P4JMG3_9PLEO</name>
<evidence type="ECO:0000259" key="9">
    <source>
        <dbReference type="PROSITE" id="PS51330"/>
    </source>
</evidence>
<feature type="compositionally biased region" description="Low complexity" evidence="8">
    <location>
        <begin position="43"/>
        <end position="55"/>
    </location>
</feature>
<protein>
    <recommendedName>
        <fullName evidence="3">Dihydrofolate reductase</fullName>
        <ecNumber evidence="2">1.5.1.3</ecNumber>
    </recommendedName>
</protein>
<dbReference type="InterPro" id="IPR017925">
    <property type="entry name" value="DHFR_CS"/>
</dbReference>
<dbReference type="Proteomes" id="UP000799536">
    <property type="component" value="Unassembled WGS sequence"/>
</dbReference>
<feature type="region of interest" description="Disordered" evidence="8">
    <location>
        <begin position="40"/>
        <end position="62"/>
    </location>
</feature>
<dbReference type="PROSITE" id="PS00075">
    <property type="entry name" value="DHFR_1"/>
    <property type="match status" value="1"/>
</dbReference>
<evidence type="ECO:0000256" key="5">
    <source>
        <dbReference type="ARBA" id="ARBA00022857"/>
    </source>
</evidence>
<evidence type="ECO:0000256" key="2">
    <source>
        <dbReference type="ARBA" id="ARBA00012856"/>
    </source>
</evidence>
<dbReference type="GO" id="GO:0046655">
    <property type="term" value="P:folic acid metabolic process"/>
    <property type="evidence" value="ECO:0007669"/>
    <property type="project" value="TreeGrafter"/>
</dbReference>
<dbReference type="Pfam" id="PF00186">
    <property type="entry name" value="DHFR_1"/>
    <property type="match status" value="1"/>
</dbReference>
<dbReference type="GO" id="GO:0005739">
    <property type="term" value="C:mitochondrion"/>
    <property type="evidence" value="ECO:0007669"/>
    <property type="project" value="TreeGrafter"/>
</dbReference>
<feature type="non-terminal residue" evidence="10">
    <location>
        <position position="1"/>
    </location>
</feature>
<dbReference type="InterPro" id="IPR024072">
    <property type="entry name" value="DHFR-like_dom_sf"/>
</dbReference>
<dbReference type="EC" id="1.5.1.3" evidence="2"/>
<evidence type="ECO:0000313" key="11">
    <source>
        <dbReference type="Proteomes" id="UP000799536"/>
    </source>
</evidence>
<evidence type="ECO:0000256" key="6">
    <source>
        <dbReference type="ARBA" id="ARBA00023002"/>
    </source>
</evidence>
<dbReference type="PANTHER" id="PTHR48069">
    <property type="entry name" value="DIHYDROFOLATE REDUCTASE"/>
    <property type="match status" value="1"/>
</dbReference>
<dbReference type="PANTHER" id="PTHR48069:SF3">
    <property type="entry name" value="DIHYDROFOLATE REDUCTASE"/>
    <property type="match status" value="1"/>
</dbReference>
<dbReference type="GO" id="GO:0046452">
    <property type="term" value="P:dihydrofolate metabolic process"/>
    <property type="evidence" value="ECO:0007669"/>
    <property type="project" value="TreeGrafter"/>
</dbReference>
<keyword evidence="11" id="KW-1185">Reference proteome</keyword>
<comment type="caution">
    <text evidence="10">The sequence shown here is derived from an EMBL/GenBank/DDBJ whole genome shotgun (WGS) entry which is preliminary data.</text>
</comment>
<dbReference type="GO" id="GO:0004146">
    <property type="term" value="F:dihydrofolate reductase activity"/>
    <property type="evidence" value="ECO:0007669"/>
    <property type="project" value="UniProtKB-EC"/>
</dbReference>
<keyword evidence="5" id="KW-0521">NADP</keyword>
<sequence length="234" mass="25115">LTLILAATPSLGIGYAGQLPWPMLKSEMAYFARVTKRVPPLPTTSSTTTTTTTTTASIGTSPSVVETEKKRINAVIMGRKTWESIPLRFRPLPGRLNVVVSRSGVVDTGTTSGAKGEGERKVEGPVVVGSLVDAISVLSSASSLTNVEVARAFVIGGGTLYKAALELPQTDRVLLTKIKREYECDTFFPVDLDSKEGGWAKATKQELEEFVGEAVPEEGIVEKEVGFEFGMYAR</sequence>
<dbReference type="PROSITE" id="PS51330">
    <property type="entry name" value="DHFR_2"/>
    <property type="match status" value="1"/>
</dbReference>
<dbReference type="GO" id="GO:0006730">
    <property type="term" value="P:one-carbon metabolic process"/>
    <property type="evidence" value="ECO:0007669"/>
    <property type="project" value="UniProtKB-KW"/>
</dbReference>
<evidence type="ECO:0000256" key="4">
    <source>
        <dbReference type="ARBA" id="ARBA00022563"/>
    </source>
</evidence>
<feature type="domain" description="DHFR" evidence="9">
    <location>
        <begin position="1"/>
        <end position="234"/>
    </location>
</feature>
<dbReference type="SUPFAM" id="SSF53597">
    <property type="entry name" value="Dihydrofolate reductase-like"/>
    <property type="match status" value="1"/>
</dbReference>
<organism evidence="10 11">
    <name type="scientific">Delitschia confertaspora ATCC 74209</name>
    <dbReference type="NCBI Taxonomy" id="1513339"/>
    <lineage>
        <taxon>Eukaryota</taxon>
        <taxon>Fungi</taxon>
        <taxon>Dikarya</taxon>
        <taxon>Ascomycota</taxon>
        <taxon>Pezizomycotina</taxon>
        <taxon>Dothideomycetes</taxon>
        <taxon>Pleosporomycetidae</taxon>
        <taxon>Pleosporales</taxon>
        <taxon>Delitschiaceae</taxon>
        <taxon>Delitschia</taxon>
    </lineage>
</organism>
<dbReference type="PRINTS" id="PR00070">
    <property type="entry name" value="DHFR"/>
</dbReference>